<dbReference type="Proteomes" id="UP000076722">
    <property type="component" value="Unassembled WGS sequence"/>
</dbReference>
<name>A0A164YHR3_9AGAM</name>
<gene>
    <name evidence="1" type="ORF">SISNIDRAFT_547598</name>
</gene>
<accession>A0A164YHR3</accession>
<proteinExistence type="predicted"/>
<reference evidence="1 2" key="1">
    <citation type="journal article" date="2016" name="Mol. Biol. Evol.">
        <title>Comparative Genomics of Early-Diverging Mushroom-Forming Fungi Provides Insights into the Origins of Lignocellulose Decay Capabilities.</title>
        <authorList>
            <person name="Nagy L.G."/>
            <person name="Riley R."/>
            <person name="Tritt A."/>
            <person name="Adam C."/>
            <person name="Daum C."/>
            <person name="Floudas D."/>
            <person name="Sun H."/>
            <person name="Yadav J.S."/>
            <person name="Pangilinan J."/>
            <person name="Larsson K.H."/>
            <person name="Matsuura K."/>
            <person name="Barry K."/>
            <person name="Labutti K."/>
            <person name="Kuo R."/>
            <person name="Ohm R.A."/>
            <person name="Bhattacharya S.S."/>
            <person name="Shirouzu T."/>
            <person name="Yoshinaga Y."/>
            <person name="Martin F.M."/>
            <person name="Grigoriev I.V."/>
            <person name="Hibbett D.S."/>
        </authorList>
    </citation>
    <scope>NUCLEOTIDE SEQUENCE [LARGE SCALE GENOMIC DNA]</scope>
    <source>
        <strain evidence="1 2">HHB9708</strain>
    </source>
</reference>
<organism evidence="1 2">
    <name type="scientific">Sistotremastrum niveocremeum HHB9708</name>
    <dbReference type="NCBI Taxonomy" id="1314777"/>
    <lineage>
        <taxon>Eukaryota</taxon>
        <taxon>Fungi</taxon>
        <taxon>Dikarya</taxon>
        <taxon>Basidiomycota</taxon>
        <taxon>Agaricomycotina</taxon>
        <taxon>Agaricomycetes</taxon>
        <taxon>Sistotremastrales</taxon>
        <taxon>Sistotremastraceae</taxon>
        <taxon>Sertulicium</taxon>
        <taxon>Sertulicium niveocremeum</taxon>
    </lineage>
</organism>
<keyword evidence="2" id="KW-1185">Reference proteome</keyword>
<sequence length="292" mass="32266">MPFPSNTSPQENLGAAIVTPVPFRRRRQIMQSASACELGMTDGLPPYRMPVAGSQFVSTPSHIDLSTLDGDQDHSLPPSFVAATLDAPPSYTYATQGVMSSPANRIVPGTPEGEKFILEISLYGGLYFNNNRRVGSPIHPILGNFHDHIYIDMIRSVEDISVVGLLALPYMSESAFEPPRTQIKIMVGAFELEIIDEFNIRVWTIVSALVHFFSCARSAGEQAVMVEEFMASRIGSHDTAKIQNKAVEKSLRYVDFLWKTTVLGCLKQVVTSDDTFKMYLVVAERGGQQECK</sequence>
<evidence type="ECO:0000313" key="1">
    <source>
        <dbReference type="EMBL" id="KZS96926.1"/>
    </source>
</evidence>
<protein>
    <submittedName>
        <fullName evidence="1">Uncharacterized protein</fullName>
    </submittedName>
</protein>
<evidence type="ECO:0000313" key="2">
    <source>
        <dbReference type="Proteomes" id="UP000076722"/>
    </source>
</evidence>
<dbReference type="AlphaFoldDB" id="A0A164YHR3"/>
<dbReference type="EMBL" id="KV419398">
    <property type="protein sequence ID" value="KZS96926.1"/>
    <property type="molecule type" value="Genomic_DNA"/>
</dbReference>